<dbReference type="AlphaFoldDB" id="S7ZR10"/>
<evidence type="ECO:0000313" key="1">
    <source>
        <dbReference type="EMBL" id="EPS31101.1"/>
    </source>
</evidence>
<name>S7ZR10_PENO1</name>
<dbReference type="Pfam" id="PF12311">
    <property type="entry name" value="DUF3632"/>
    <property type="match status" value="1"/>
</dbReference>
<evidence type="ECO:0000313" key="2">
    <source>
        <dbReference type="Proteomes" id="UP000019376"/>
    </source>
</evidence>
<sequence>MADRRLAATQKFIRQIESSSEFHLLDAVVKGETTVQDAVQRVVDSTLEALAAHGPTMQGGIGLSDYNVSLAVLEHAQRLEPSDHTKLVDFLAHLQQQKALDPSTQEPLKVQGDSLWADMPSLGYTELETWSEFGGAHQDPCDSTMGTQQRDRWTKLNAFLAQLTQAAQIDYPSPGEQARFSPLDKSLRGIWTISRVLENESTPAALHNTAAMEAACQWLILAADRLWANVLNERRYPKEAGAGPGKRYSEKDWTGYSRERWALWADAMREAQEACKDQRMSQLIEGALKNLNKATENGR</sequence>
<organism evidence="1 2">
    <name type="scientific">Penicillium oxalicum (strain 114-2 / CGMCC 5302)</name>
    <name type="common">Penicillium decumbens</name>
    <dbReference type="NCBI Taxonomy" id="933388"/>
    <lineage>
        <taxon>Eukaryota</taxon>
        <taxon>Fungi</taxon>
        <taxon>Dikarya</taxon>
        <taxon>Ascomycota</taxon>
        <taxon>Pezizomycotina</taxon>
        <taxon>Eurotiomycetes</taxon>
        <taxon>Eurotiomycetidae</taxon>
        <taxon>Eurotiales</taxon>
        <taxon>Aspergillaceae</taxon>
        <taxon>Penicillium</taxon>
    </lineage>
</organism>
<dbReference type="InterPro" id="IPR022085">
    <property type="entry name" value="OpdG"/>
</dbReference>
<dbReference type="PhylomeDB" id="S7ZR10"/>
<protein>
    <submittedName>
        <fullName evidence="1">Uncharacterized protein</fullName>
    </submittedName>
</protein>
<dbReference type="HOGENOM" id="CLU_035263_1_2_1"/>
<reference evidence="1 2" key="1">
    <citation type="journal article" date="2013" name="PLoS ONE">
        <title>Genomic and secretomic analyses reveal unique features of the lignocellulolytic enzyme system of Penicillium decumbens.</title>
        <authorList>
            <person name="Liu G."/>
            <person name="Zhang L."/>
            <person name="Wei X."/>
            <person name="Zou G."/>
            <person name="Qin Y."/>
            <person name="Ma L."/>
            <person name="Li J."/>
            <person name="Zheng H."/>
            <person name="Wang S."/>
            <person name="Wang C."/>
            <person name="Xun L."/>
            <person name="Zhao G.-P."/>
            <person name="Zhou Z."/>
            <person name="Qu Y."/>
        </authorList>
    </citation>
    <scope>NUCLEOTIDE SEQUENCE [LARGE SCALE GENOMIC DNA]</scope>
    <source>
        <strain evidence="2">114-2 / CGMCC 5302</strain>
    </source>
</reference>
<accession>S7ZR10</accession>
<dbReference type="EMBL" id="KB644413">
    <property type="protein sequence ID" value="EPS31101.1"/>
    <property type="molecule type" value="Genomic_DNA"/>
</dbReference>
<dbReference type="Proteomes" id="UP000019376">
    <property type="component" value="Unassembled WGS sequence"/>
</dbReference>
<proteinExistence type="predicted"/>
<dbReference type="STRING" id="933388.S7ZR10"/>
<dbReference type="InterPro" id="IPR053204">
    <property type="entry name" value="Oxopyrrolidines_Biosynth-assoc"/>
</dbReference>
<dbReference type="PANTHER" id="PTHR38797">
    <property type="entry name" value="NUCLEAR PORE COMPLEX PROTEIN NUP85-RELATED"/>
    <property type="match status" value="1"/>
</dbReference>
<dbReference type="eggNOG" id="ENOG502S6XE">
    <property type="taxonomic scope" value="Eukaryota"/>
</dbReference>
<dbReference type="PANTHER" id="PTHR38797:SF6">
    <property type="match status" value="1"/>
</dbReference>
<dbReference type="OrthoDB" id="3350591at2759"/>
<gene>
    <name evidence="1" type="ORF">PDE_06056</name>
</gene>
<keyword evidence="2" id="KW-1185">Reference proteome</keyword>